<evidence type="ECO:0000313" key="2">
    <source>
        <dbReference type="EMBL" id="RIX31056.1"/>
    </source>
</evidence>
<dbReference type="AlphaFoldDB" id="A0A3A1UD81"/>
<sequence>MDPVTGPAPARTPEPMSDRELVALLVAMPTAVVAAGVALAAIVLLVGGGVVRGGEIGEPVDVSRPLVVAVVASAGIAAAAVAVVARILRRTARRFPA</sequence>
<feature type="transmembrane region" description="Helical" evidence="1">
    <location>
        <begin position="21"/>
        <end position="46"/>
    </location>
</feature>
<keyword evidence="3" id="KW-1185">Reference proteome</keyword>
<organism evidence="2 3">
    <name type="scientific">Amnibacterium setariae</name>
    <dbReference type="NCBI Taxonomy" id="2306585"/>
    <lineage>
        <taxon>Bacteria</taxon>
        <taxon>Bacillati</taxon>
        <taxon>Actinomycetota</taxon>
        <taxon>Actinomycetes</taxon>
        <taxon>Micrococcales</taxon>
        <taxon>Microbacteriaceae</taxon>
        <taxon>Amnibacterium</taxon>
    </lineage>
</organism>
<dbReference type="Proteomes" id="UP000265742">
    <property type="component" value="Unassembled WGS sequence"/>
</dbReference>
<comment type="caution">
    <text evidence="2">The sequence shown here is derived from an EMBL/GenBank/DDBJ whole genome shotgun (WGS) entry which is preliminary data.</text>
</comment>
<protein>
    <submittedName>
        <fullName evidence="2">Uncharacterized protein</fullName>
    </submittedName>
</protein>
<name>A0A3A1UD81_9MICO</name>
<keyword evidence="1" id="KW-0812">Transmembrane</keyword>
<accession>A0A3A1UD81</accession>
<gene>
    <name evidence="2" type="ORF">D1781_06705</name>
</gene>
<keyword evidence="1" id="KW-0472">Membrane</keyword>
<reference evidence="3" key="1">
    <citation type="submission" date="2018-09" db="EMBL/GenBank/DDBJ databases">
        <authorList>
            <person name="Kim I."/>
        </authorList>
    </citation>
    <scope>NUCLEOTIDE SEQUENCE [LARGE SCALE GENOMIC DNA]</scope>
    <source>
        <strain evidence="3">DD4a</strain>
    </source>
</reference>
<feature type="transmembrane region" description="Helical" evidence="1">
    <location>
        <begin position="66"/>
        <end position="88"/>
    </location>
</feature>
<keyword evidence="1" id="KW-1133">Transmembrane helix</keyword>
<proteinExistence type="predicted"/>
<evidence type="ECO:0000313" key="3">
    <source>
        <dbReference type="Proteomes" id="UP000265742"/>
    </source>
</evidence>
<evidence type="ECO:0000256" key="1">
    <source>
        <dbReference type="SAM" id="Phobius"/>
    </source>
</evidence>
<dbReference type="EMBL" id="QXTG01000001">
    <property type="protein sequence ID" value="RIX31056.1"/>
    <property type="molecule type" value="Genomic_DNA"/>
</dbReference>